<organism evidence="4">
    <name type="scientific">Echinostoma caproni</name>
    <dbReference type="NCBI Taxonomy" id="27848"/>
    <lineage>
        <taxon>Eukaryota</taxon>
        <taxon>Metazoa</taxon>
        <taxon>Spiralia</taxon>
        <taxon>Lophotrochozoa</taxon>
        <taxon>Platyhelminthes</taxon>
        <taxon>Trematoda</taxon>
        <taxon>Digenea</taxon>
        <taxon>Plagiorchiida</taxon>
        <taxon>Echinostomata</taxon>
        <taxon>Echinostomatoidea</taxon>
        <taxon>Echinostomatidae</taxon>
        <taxon>Echinostoma</taxon>
    </lineage>
</organism>
<sequence>MLEFELTTMRIAADLNVTSREVQLVHHADNSYVMPNTTKLKFAPDIALKPDPMKPFCEAAVQSKMEYRQGSAACQMLEFQTLDESATTSRSPVAFRGSDSFGNTLINLPKRVFVTFEGDPARYWLFIRCFEANILKSTADPTMRLSFLVQYSSGEAKRAIESCLIMDPEEGFTEALNILRKWFGRPHMLARAHVDALMDGPAIRPNDFATPWRLAGELRTCYTAWKQLEYESNINASRTIGALVRHLPTHTQFKWAEHAVRCMSANREQRFLDLIKFVEETTGVVDTFLSFAPRPTTGTSTIVDKVGNSRPRGPSAHILATSGSERSY</sequence>
<evidence type="ECO:0000313" key="3">
    <source>
        <dbReference type="Proteomes" id="UP000272942"/>
    </source>
</evidence>
<evidence type="ECO:0000256" key="1">
    <source>
        <dbReference type="SAM" id="MobiDB-lite"/>
    </source>
</evidence>
<protein>
    <submittedName>
        <fullName evidence="4">MULE transposase domain-containing protein</fullName>
    </submittedName>
</protein>
<reference evidence="2 3" key="2">
    <citation type="submission" date="2018-11" db="EMBL/GenBank/DDBJ databases">
        <authorList>
            <consortium name="Pathogen Informatics"/>
        </authorList>
    </citation>
    <scope>NUCLEOTIDE SEQUENCE [LARGE SCALE GENOMIC DNA]</scope>
    <source>
        <strain evidence="2 3">Egypt</strain>
    </source>
</reference>
<reference evidence="4" key="1">
    <citation type="submission" date="2016-06" db="UniProtKB">
        <authorList>
            <consortium name="WormBaseParasite"/>
        </authorList>
    </citation>
    <scope>IDENTIFICATION</scope>
</reference>
<dbReference type="Pfam" id="PF03564">
    <property type="entry name" value="DUF1759"/>
    <property type="match status" value="1"/>
</dbReference>
<evidence type="ECO:0000313" key="4">
    <source>
        <dbReference type="WBParaSite" id="ECPE_0000187001-mRNA-1"/>
    </source>
</evidence>
<proteinExistence type="predicted"/>
<name>A0A183A4I5_9TREM</name>
<keyword evidence="3" id="KW-1185">Reference proteome</keyword>
<dbReference type="EMBL" id="UZAN01017621">
    <property type="protein sequence ID" value="VDP48242.1"/>
    <property type="molecule type" value="Genomic_DNA"/>
</dbReference>
<feature type="region of interest" description="Disordered" evidence="1">
    <location>
        <begin position="309"/>
        <end position="328"/>
    </location>
</feature>
<dbReference type="WBParaSite" id="ECPE_0000187001-mRNA-1">
    <property type="protein sequence ID" value="ECPE_0000187001-mRNA-1"/>
    <property type="gene ID" value="ECPE_0000187001"/>
</dbReference>
<dbReference type="Proteomes" id="UP000272942">
    <property type="component" value="Unassembled WGS sequence"/>
</dbReference>
<dbReference type="OrthoDB" id="10068075at2759"/>
<accession>A0A183A4I5</accession>
<dbReference type="AlphaFoldDB" id="A0A183A4I5"/>
<dbReference type="PANTHER" id="PTHR47331">
    <property type="entry name" value="PHD-TYPE DOMAIN-CONTAINING PROTEIN"/>
    <property type="match status" value="1"/>
</dbReference>
<dbReference type="InterPro" id="IPR005312">
    <property type="entry name" value="DUF1759"/>
</dbReference>
<evidence type="ECO:0000313" key="2">
    <source>
        <dbReference type="EMBL" id="VDP48242.1"/>
    </source>
</evidence>
<gene>
    <name evidence="2" type="ORF">ECPE_LOCUS1870</name>
</gene>